<evidence type="ECO:0000256" key="3">
    <source>
        <dbReference type="ARBA" id="ARBA00022833"/>
    </source>
</evidence>
<evidence type="ECO:0000256" key="4">
    <source>
        <dbReference type="PROSITE-ProRule" id="PRU00175"/>
    </source>
</evidence>
<keyword evidence="7" id="KW-1185">Reference proteome</keyword>
<name>A0A9X0CZY3_9CNID</name>
<proteinExistence type="predicted"/>
<dbReference type="SUPFAM" id="SSF63829">
    <property type="entry name" value="Calcium-dependent phosphotriesterase"/>
    <property type="match status" value="1"/>
</dbReference>
<gene>
    <name evidence="6" type="ORF">OS493_014114</name>
</gene>
<dbReference type="Proteomes" id="UP001163046">
    <property type="component" value="Unassembled WGS sequence"/>
</dbReference>
<sequence length="382" mass="42593">MASPVSNIDHIFSKESTCPICLEEYVEPKVLPCLHNICKKCLKELLHHHTTSFRCPICRAVCPIPERGVDGFPTNDYLARLIRDSPAKKVIQEIRKAVKDCSEKLAVVRRIYDEARIDVERQGETIKNKIHEDFDNLVEVLRKQKEALCIEVDGLVEKEEKKHPACFLALQTKTLLTHVEGSLKLRDALDTANDKEHLMSRIRDANVACTKLSHLHTAETEKPKALFEFVAHKDVLQCVSGNMFGAVGLKGQLTTSNTLISSPVSEDLESLEVLKPGTRFHSLNIPQPLRRKFQPFAMAMNDEGDVAVSDQGNHTVLLYSKQGEFLARIGGRGSKDGNLESPTGVTFLTRHLIAIADGCLFGNLLVFKRLIVQVDSHAVSSD</sequence>
<dbReference type="SUPFAM" id="SSF57850">
    <property type="entry name" value="RING/U-box"/>
    <property type="match status" value="1"/>
</dbReference>
<dbReference type="InterPro" id="IPR013083">
    <property type="entry name" value="Znf_RING/FYVE/PHD"/>
</dbReference>
<dbReference type="PANTHER" id="PTHR25462:SF300">
    <property type="entry name" value="RING-TYPE DOMAIN-CONTAINING PROTEIN"/>
    <property type="match status" value="1"/>
</dbReference>
<organism evidence="6 7">
    <name type="scientific">Desmophyllum pertusum</name>
    <dbReference type="NCBI Taxonomy" id="174260"/>
    <lineage>
        <taxon>Eukaryota</taxon>
        <taxon>Metazoa</taxon>
        <taxon>Cnidaria</taxon>
        <taxon>Anthozoa</taxon>
        <taxon>Hexacorallia</taxon>
        <taxon>Scleractinia</taxon>
        <taxon>Caryophylliina</taxon>
        <taxon>Caryophylliidae</taxon>
        <taxon>Desmophyllum</taxon>
    </lineage>
</organism>
<dbReference type="GO" id="GO:0008270">
    <property type="term" value="F:zinc ion binding"/>
    <property type="evidence" value="ECO:0007669"/>
    <property type="project" value="UniProtKB-KW"/>
</dbReference>
<evidence type="ECO:0000313" key="7">
    <source>
        <dbReference type="Proteomes" id="UP001163046"/>
    </source>
</evidence>
<dbReference type="OrthoDB" id="111250at2759"/>
<dbReference type="Gene3D" id="3.30.40.10">
    <property type="entry name" value="Zinc/RING finger domain, C3HC4 (zinc finger)"/>
    <property type="match status" value="1"/>
</dbReference>
<reference evidence="6" key="1">
    <citation type="submission" date="2023-01" db="EMBL/GenBank/DDBJ databases">
        <title>Genome assembly of the deep-sea coral Lophelia pertusa.</title>
        <authorList>
            <person name="Herrera S."/>
            <person name="Cordes E."/>
        </authorList>
    </citation>
    <scope>NUCLEOTIDE SEQUENCE</scope>
    <source>
        <strain evidence="6">USNM1676648</strain>
        <tissue evidence="6">Polyp</tissue>
    </source>
</reference>
<evidence type="ECO:0000256" key="1">
    <source>
        <dbReference type="ARBA" id="ARBA00022723"/>
    </source>
</evidence>
<evidence type="ECO:0000313" key="6">
    <source>
        <dbReference type="EMBL" id="KAJ7379709.1"/>
    </source>
</evidence>
<evidence type="ECO:0000256" key="2">
    <source>
        <dbReference type="ARBA" id="ARBA00022771"/>
    </source>
</evidence>
<dbReference type="InterPro" id="IPR001841">
    <property type="entry name" value="Znf_RING"/>
</dbReference>
<dbReference type="InterPro" id="IPR017907">
    <property type="entry name" value="Znf_RING_CS"/>
</dbReference>
<dbReference type="CDD" id="cd16579">
    <property type="entry name" value="RING-HC_PML_C-V"/>
    <property type="match status" value="1"/>
</dbReference>
<keyword evidence="2 4" id="KW-0863">Zinc-finger</keyword>
<feature type="domain" description="RING-type" evidence="5">
    <location>
        <begin position="18"/>
        <end position="59"/>
    </location>
</feature>
<protein>
    <recommendedName>
        <fullName evidence="5">RING-type domain-containing protein</fullName>
    </recommendedName>
</protein>
<dbReference type="SMART" id="SM00184">
    <property type="entry name" value="RING"/>
    <property type="match status" value="1"/>
</dbReference>
<dbReference type="Pfam" id="PF13445">
    <property type="entry name" value="zf-RING_UBOX"/>
    <property type="match status" value="1"/>
</dbReference>
<dbReference type="InterPro" id="IPR027370">
    <property type="entry name" value="Znf-RING_euk"/>
</dbReference>
<evidence type="ECO:0000259" key="5">
    <source>
        <dbReference type="PROSITE" id="PS50089"/>
    </source>
</evidence>
<accession>A0A9X0CZY3</accession>
<keyword evidence="1" id="KW-0479">Metal-binding</keyword>
<dbReference type="AlphaFoldDB" id="A0A9X0CZY3"/>
<dbReference type="InterPro" id="IPR047153">
    <property type="entry name" value="TRIM45/56/19-like"/>
</dbReference>
<dbReference type="InterPro" id="IPR011042">
    <property type="entry name" value="6-blade_b-propeller_TolB-like"/>
</dbReference>
<dbReference type="PANTHER" id="PTHR25462">
    <property type="entry name" value="BONUS, ISOFORM C-RELATED"/>
    <property type="match status" value="1"/>
</dbReference>
<dbReference type="EMBL" id="MU826356">
    <property type="protein sequence ID" value="KAJ7379709.1"/>
    <property type="molecule type" value="Genomic_DNA"/>
</dbReference>
<dbReference type="Gene3D" id="2.120.10.30">
    <property type="entry name" value="TolB, C-terminal domain"/>
    <property type="match status" value="1"/>
</dbReference>
<dbReference type="PROSITE" id="PS50089">
    <property type="entry name" value="ZF_RING_2"/>
    <property type="match status" value="1"/>
</dbReference>
<comment type="caution">
    <text evidence="6">The sequence shown here is derived from an EMBL/GenBank/DDBJ whole genome shotgun (WGS) entry which is preliminary data.</text>
</comment>
<keyword evidence="3" id="KW-0862">Zinc</keyword>
<dbReference type="PROSITE" id="PS00518">
    <property type="entry name" value="ZF_RING_1"/>
    <property type="match status" value="1"/>
</dbReference>